<dbReference type="EMBL" id="UINC01016686">
    <property type="protein sequence ID" value="SVA69288.1"/>
    <property type="molecule type" value="Genomic_DNA"/>
</dbReference>
<reference evidence="1" key="1">
    <citation type="submission" date="2018-05" db="EMBL/GenBank/DDBJ databases">
        <authorList>
            <person name="Lanie J.A."/>
            <person name="Ng W.-L."/>
            <person name="Kazmierczak K.M."/>
            <person name="Andrzejewski T.M."/>
            <person name="Davidsen T.M."/>
            <person name="Wayne K.J."/>
            <person name="Tettelin H."/>
            <person name="Glass J.I."/>
            <person name="Rusch D."/>
            <person name="Podicherti R."/>
            <person name="Tsui H.-C.T."/>
            <person name="Winkler M.E."/>
        </authorList>
    </citation>
    <scope>NUCLEOTIDE SEQUENCE</scope>
</reference>
<evidence type="ECO:0000313" key="1">
    <source>
        <dbReference type="EMBL" id="SVA69288.1"/>
    </source>
</evidence>
<feature type="non-terminal residue" evidence="1">
    <location>
        <position position="50"/>
    </location>
</feature>
<accession>A0A381XX15</accession>
<proteinExistence type="predicted"/>
<dbReference type="AlphaFoldDB" id="A0A381XX15"/>
<gene>
    <name evidence="1" type="ORF">METZ01_LOCUS122142</name>
</gene>
<organism evidence="1">
    <name type="scientific">marine metagenome</name>
    <dbReference type="NCBI Taxonomy" id="408172"/>
    <lineage>
        <taxon>unclassified sequences</taxon>
        <taxon>metagenomes</taxon>
        <taxon>ecological metagenomes</taxon>
    </lineage>
</organism>
<sequence length="50" mass="5423">MLDNMMNLPAFDGGLFDMAKSLQKKGTKGILVSGGSNMKNQVPLLSYMDD</sequence>
<name>A0A381XX15_9ZZZZ</name>
<protein>
    <submittedName>
        <fullName evidence="1">Uncharacterized protein</fullName>
    </submittedName>
</protein>